<proteinExistence type="predicted"/>
<evidence type="ECO:0000313" key="1">
    <source>
        <dbReference type="EMBL" id="GAA1741329.1"/>
    </source>
</evidence>
<organism evidence="1 2">
    <name type="scientific">Aeromicrobium alkaliterrae</name>
    <dbReference type="NCBI Taxonomy" id="302168"/>
    <lineage>
        <taxon>Bacteria</taxon>
        <taxon>Bacillati</taxon>
        <taxon>Actinomycetota</taxon>
        <taxon>Actinomycetes</taxon>
        <taxon>Propionibacteriales</taxon>
        <taxon>Nocardioidaceae</taxon>
        <taxon>Aeromicrobium</taxon>
    </lineage>
</organism>
<comment type="caution">
    <text evidence="1">The sequence shown here is derived from an EMBL/GenBank/DDBJ whole genome shotgun (WGS) entry which is preliminary data.</text>
</comment>
<keyword evidence="2" id="KW-1185">Reference proteome</keyword>
<dbReference type="Gene3D" id="3.30.300.20">
    <property type="match status" value="1"/>
</dbReference>
<name>A0ABP4W388_9ACTN</name>
<dbReference type="RefSeq" id="WP_344201284.1">
    <property type="nucleotide sequence ID" value="NZ_BAAAME010000004.1"/>
</dbReference>
<dbReference type="InterPro" id="IPR015946">
    <property type="entry name" value="KH_dom-like_a/b"/>
</dbReference>
<dbReference type="SUPFAM" id="SSF82784">
    <property type="entry name" value="OsmC-like"/>
    <property type="match status" value="1"/>
</dbReference>
<reference evidence="2" key="1">
    <citation type="journal article" date="2019" name="Int. J. Syst. Evol. Microbiol.">
        <title>The Global Catalogue of Microorganisms (GCM) 10K type strain sequencing project: providing services to taxonomists for standard genome sequencing and annotation.</title>
        <authorList>
            <consortium name="The Broad Institute Genomics Platform"/>
            <consortium name="The Broad Institute Genome Sequencing Center for Infectious Disease"/>
            <person name="Wu L."/>
            <person name="Ma J."/>
        </authorList>
    </citation>
    <scope>NUCLEOTIDE SEQUENCE [LARGE SCALE GENOMIC DNA]</scope>
    <source>
        <strain evidence="2">JCM 13518</strain>
    </source>
</reference>
<dbReference type="Proteomes" id="UP001501057">
    <property type="component" value="Unassembled WGS sequence"/>
</dbReference>
<sequence length="147" mass="15472">MSGYDYISAVTGCTTDVHGRFTLSGPGFQLLADGSIATGGPGRAPGPLDLLVSALVTNMLNVLRGGGDLDLDEVDTRAVQVRARATRYLPDRLKAGHLLVEVVIDELDALDTEVLLEQYRAGCRVLPAIETVLDVTIRPVAAADVAA</sequence>
<gene>
    <name evidence="1" type="ORF">GCM10009710_21910</name>
</gene>
<evidence type="ECO:0000313" key="2">
    <source>
        <dbReference type="Proteomes" id="UP001501057"/>
    </source>
</evidence>
<accession>A0ABP4W388</accession>
<protein>
    <recommendedName>
        <fullName evidence="3">OsmC family peroxiredoxin</fullName>
    </recommendedName>
</protein>
<dbReference type="InterPro" id="IPR036102">
    <property type="entry name" value="OsmC/Ohrsf"/>
</dbReference>
<evidence type="ECO:0008006" key="3">
    <source>
        <dbReference type="Google" id="ProtNLM"/>
    </source>
</evidence>
<dbReference type="EMBL" id="BAAAME010000004">
    <property type="protein sequence ID" value="GAA1741329.1"/>
    <property type="molecule type" value="Genomic_DNA"/>
</dbReference>